<dbReference type="AlphaFoldDB" id="A0AA95S855"/>
<name>A0AA95S855_9BACI</name>
<gene>
    <name evidence="1" type="ORF">QNH39_23185</name>
</gene>
<keyword evidence="2" id="KW-1185">Reference proteome</keyword>
<dbReference type="Proteomes" id="UP001178288">
    <property type="component" value="Chromosome"/>
</dbReference>
<organism evidence="1 2">
    <name type="scientific">Neobacillus novalis</name>
    <dbReference type="NCBI Taxonomy" id="220687"/>
    <lineage>
        <taxon>Bacteria</taxon>
        <taxon>Bacillati</taxon>
        <taxon>Bacillota</taxon>
        <taxon>Bacilli</taxon>
        <taxon>Bacillales</taxon>
        <taxon>Bacillaceae</taxon>
        <taxon>Neobacillus</taxon>
    </lineage>
</organism>
<protein>
    <recommendedName>
        <fullName evidence="3">Lipoprotein</fullName>
    </recommendedName>
</protein>
<dbReference type="RefSeq" id="WP_066092003.1">
    <property type="nucleotide sequence ID" value="NZ_CP126114.1"/>
</dbReference>
<evidence type="ECO:0000313" key="2">
    <source>
        <dbReference type="Proteomes" id="UP001178288"/>
    </source>
</evidence>
<sequence length="247" mass="28665">MKITKRIMMIILLILVVIGGTGCMSSEGKILNYLEDKYGEKFAVEGKQKGSLLFPDMYGRDKLYVYPEGKPEQIFEAGQSQSKEIHYYDGYISAIWGDELTKSLNDQLEKYLPKESIYRVFVNSSEDDARFKDLSLYEYIKNENNKLMVVLEVAIRTDGEPNLDEYSTGLYQAFEVIKNLQTKYCTLSVGFVDKSEDKMADYIRTSNVNNLPWSNLDAQVYGYLMVDDRYNFHNPEELMKYYKVAEE</sequence>
<accession>A0AA95S855</accession>
<dbReference type="EMBL" id="CP126114">
    <property type="protein sequence ID" value="WHY85485.1"/>
    <property type="molecule type" value="Genomic_DNA"/>
</dbReference>
<evidence type="ECO:0008006" key="3">
    <source>
        <dbReference type="Google" id="ProtNLM"/>
    </source>
</evidence>
<proteinExistence type="predicted"/>
<dbReference type="PROSITE" id="PS51257">
    <property type="entry name" value="PROKAR_LIPOPROTEIN"/>
    <property type="match status" value="1"/>
</dbReference>
<reference evidence="1" key="1">
    <citation type="submission" date="2023-05" db="EMBL/GenBank/DDBJ databases">
        <title>Comparative genomics of Bacillaceae isolates and their secondary metabolite potential.</title>
        <authorList>
            <person name="Song L."/>
            <person name="Nielsen L.J."/>
            <person name="Mohite O."/>
            <person name="Xu X."/>
            <person name="Weber T."/>
            <person name="Kovacs A.T."/>
        </authorList>
    </citation>
    <scope>NUCLEOTIDE SEQUENCE</scope>
    <source>
        <strain evidence="1">XLM17</strain>
    </source>
</reference>
<dbReference type="KEGG" id="nnv:QNH39_23185"/>
<evidence type="ECO:0000313" key="1">
    <source>
        <dbReference type="EMBL" id="WHY85485.1"/>
    </source>
</evidence>